<evidence type="ECO:0000313" key="4">
    <source>
        <dbReference type="EMBL" id="KAL0577850.1"/>
    </source>
</evidence>
<dbReference type="PANTHER" id="PTHR10039:SF14">
    <property type="entry name" value="NACHT DOMAIN-CONTAINING PROTEIN"/>
    <property type="match status" value="1"/>
</dbReference>
<dbReference type="EMBL" id="JBAHYK010000134">
    <property type="protein sequence ID" value="KAL0577850.1"/>
    <property type="molecule type" value="Genomic_DNA"/>
</dbReference>
<dbReference type="PANTHER" id="PTHR10039">
    <property type="entry name" value="AMELOGENIN"/>
    <property type="match status" value="1"/>
</dbReference>
<evidence type="ECO:0000259" key="3">
    <source>
        <dbReference type="Pfam" id="PF24883"/>
    </source>
</evidence>
<evidence type="ECO:0000313" key="5">
    <source>
        <dbReference type="Proteomes" id="UP001465976"/>
    </source>
</evidence>
<dbReference type="InterPro" id="IPR056884">
    <property type="entry name" value="NPHP3-like_N"/>
</dbReference>
<comment type="caution">
    <text evidence="4">The sequence shown here is derived from an EMBL/GenBank/DDBJ whole genome shotgun (WGS) entry which is preliminary data.</text>
</comment>
<accession>A0ABR3FQW3</accession>
<evidence type="ECO:0000256" key="2">
    <source>
        <dbReference type="SAM" id="MobiDB-lite"/>
    </source>
</evidence>
<organism evidence="4 5">
    <name type="scientific">Marasmius crinis-equi</name>
    <dbReference type="NCBI Taxonomy" id="585013"/>
    <lineage>
        <taxon>Eukaryota</taxon>
        <taxon>Fungi</taxon>
        <taxon>Dikarya</taxon>
        <taxon>Basidiomycota</taxon>
        <taxon>Agaricomycotina</taxon>
        <taxon>Agaricomycetes</taxon>
        <taxon>Agaricomycetidae</taxon>
        <taxon>Agaricales</taxon>
        <taxon>Marasmiineae</taxon>
        <taxon>Marasmiaceae</taxon>
        <taxon>Marasmius</taxon>
    </lineage>
</organism>
<proteinExistence type="predicted"/>
<keyword evidence="5" id="KW-1185">Reference proteome</keyword>
<feature type="domain" description="Nephrocystin 3-like N-terminal" evidence="3">
    <location>
        <begin position="127"/>
        <end position="176"/>
    </location>
</feature>
<name>A0ABR3FQW3_9AGAR</name>
<dbReference type="Proteomes" id="UP001465976">
    <property type="component" value="Unassembled WGS sequence"/>
</dbReference>
<dbReference type="Pfam" id="PF24883">
    <property type="entry name" value="NPHP3_N"/>
    <property type="match status" value="1"/>
</dbReference>
<feature type="region of interest" description="Disordered" evidence="2">
    <location>
        <begin position="100"/>
        <end position="128"/>
    </location>
</feature>
<feature type="compositionally biased region" description="Polar residues" evidence="2">
    <location>
        <begin position="105"/>
        <end position="128"/>
    </location>
</feature>
<sequence length="498" mass="56920">MDIAKACAGTNSLVASFLFSRSDPKRNNPSFLFLSIANDLTTSIPSLSRVINKRIASNPRIINSRWEEQFRELVIKPSLKLAPDPSVTWFRQALKRILPKESPPSHKSNPSTGGSRTASKTAISKQSPPTHYPNLVIIDGLDECNNIETQLRVLSTIFSAFEASPSPPLRFLICSRPKPWIREALYSERYHLLAKHIVLDNDSHTGNDIEKYLLHEFHDISISPKYRHIRFPNPWPSHDVVARFTQNSCGEHVYVVTVIRWIKTDGFHPLEQLRIILDQSPNQGTSSPHRELDNVYHIILSVHPDPKTLRLVLGAILFLPHIDLLPRYGERPLATPDFIDWVLGLPCGQVLMTLRSTHSVLSIGERHEEIHVFHTSFRDFLCDESRSGDFFLDEYSTKQLLLRQWLQRLIARCYYRSDQTFTNGRSLPLPYDGLWAAWFAFAHGVPDALGEVLSDLETLDLSAPSSMALFKGHDPYFCSWYDIFEIFGSISSWLKKRK</sequence>
<protein>
    <recommendedName>
        <fullName evidence="3">Nephrocystin 3-like N-terminal domain-containing protein</fullName>
    </recommendedName>
</protein>
<feature type="non-terminal residue" evidence="4">
    <location>
        <position position="498"/>
    </location>
</feature>
<evidence type="ECO:0000256" key="1">
    <source>
        <dbReference type="ARBA" id="ARBA00022737"/>
    </source>
</evidence>
<gene>
    <name evidence="4" type="ORF">V5O48_004148</name>
</gene>
<keyword evidence="1" id="KW-0677">Repeat</keyword>
<reference evidence="4 5" key="1">
    <citation type="submission" date="2024-02" db="EMBL/GenBank/DDBJ databases">
        <title>A draft genome for the cacao thread blight pathogen Marasmius crinis-equi.</title>
        <authorList>
            <person name="Cohen S.P."/>
            <person name="Baruah I.K."/>
            <person name="Amoako-Attah I."/>
            <person name="Bukari Y."/>
            <person name="Meinhardt L.W."/>
            <person name="Bailey B.A."/>
        </authorList>
    </citation>
    <scope>NUCLEOTIDE SEQUENCE [LARGE SCALE GENOMIC DNA]</scope>
    <source>
        <strain evidence="4 5">GH-76</strain>
    </source>
</reference>